<evidence type="ECO:0000313" key="1">
    <source>
        <dbReference type="EMBL" id="MBX53395.1"/>
    </source>
</evidence>
<sequence>MQSKSCQLPVLNPHLWSIKIYCPVAHSFLLV</sequence>
<protein>
    <submittedName>
        <fullName evidence="1">Uncharacterized protein</fullName>
    </submittedName>
</protein>
<organism evidence="1">
    <name type="scientific">Rhizophora mucronata</name>
    <name type="common">Asiatic mangrove</name>
    <dbReference type="NCBI Taxonomy" id="61149"/>
    <lineage>
        <taxon>Eukaryota</taxon>
        <taxon>Viridiplantae</taxon>
        <taxon>Streptophyta</taxon>
        <taxon>Embryophyta</taxon>
        <taxon>Tracheophyta</taxon>
        <taxon>Spermatophyta</taxon>
        <taxon>Magnoliopsida</taxon>
        <taxon>eudicotyledons</taxon>
        <taxon>Gunneridae</taxon>
        <taxon>Pentapetalae</taxon>
        <taxon>rosids</taxon>
        <taxon>fabids</taxon>
        <taxon>Malpighiales</taxon>
        <taxon>Rhizophoraceae</taxon>
        <taxon>Rhizophora</taxon>
    </lineage>
</organism>
<reference evidence="1" key="1">
    <citation type="submission" date="2018-02" db="EMBL/GenBank/DDBJ databases">
        <title>Rhizophora mucronata_Transcriptome.</title>
        <authorList>
            <person name="Meera S.P."/>
            <person name="Sreeshan A."/>
            <person name="Augustine A."/>
        </authorList>
    </citation>
    <scope>NUCLEOTIDE SEQUENCE</scope>
    <source>
        <tissue evidence="1">Leaf</tissue>
    </source>
</reference>
<name>A0A2P2PFA1_RHIMU</name>
<dbReference type="AlphaFoldDB" id="A0A2P2PFA1"/>
<accession>A0A2P2PFA1</accession>
<proteinExistence type="predicted"/>
<dbReference type="EMBL" id="GGEC01072911">
    <property type="protein sequence ID" value="MBX53395.1"/>
    <property type="molecule type" value="Transcribed_RNA"/>
</dbReference>